<evidence type="ECO:0000259" key="2">
    <source>
        <dbReference type="Pfam" id="PF01433"/>
    </source>
</evidence>
<dbReference type="GO" id="GO:0042277">
    <property type="term" value="F:peptide binding"/>
    <property type="evidence" value="ECO:0007669"/>
    <property type="project" value="TreeGrafter"/>
</dbReference>
<dbReference type="RefSeq" id="WP_343334133.1">
    <property type="nucleotide sequence ID" value="NZ_JAPOHD010000029.1"/>
</dbReference>
<dbReference type="EMBL" id="JAPOHD010000029">
    <property type="protein sequence ID" value="MCY1721804.1"/>
    <property type="molecule type" value="Genomic_DNA"/>
</dbReference>
<dbReference type="GO" id="GO:0016020">
    <property type="term" value="C:membrane"/>
    <property type="evidence" value="ECO:0007669"/>
    <property type="project" value="TreeGrafter"/>
</dbReference>
<gene>
    <name evidence="3" type="ORF">OU798_15730</name>
</gene>
<dbReference type="GO" id="GO:0043171">
    <property type="term" value="P:peptide catabolic process"/>
    <property type="evidence" value="ECO:0007669"/>
    <property type="project" value="TreeGrafter"/>
</dbReference>
<organism evidence="3 4">
    <name type="scientific">Draconibacterium aestuarii</name>
    <dbReference type="NCBI Taxonomy" id="2998507"/>
    <lineage>
        <taxon>Bacteria</taxon>
        <taxon>Pseudomonadati</taxon>
        <taxon>Bacteroidota</taxon>
        <taxon>Bacteroidia</taxon>
        <taxon>Marinilabiliales</taxon>
        <taxon>Prolixibacteraceae</taxon>
        <taxon>Draconibacterium</taxon>
    </lineage>
</organism>
<dbReference type="PANTHER" id="PTHR11533">
    <property type="entry name" value="PROTEASE M1 ZINC METALLOPROTEASE"/>
    <property type="match status" value="1"/>
</dbReference>
<dbReference type="InterPro" id="IPR014782">
    <property type="entry name" value="Peptidase_M1_dom"/>
</dbReference>
<accession>A0A9X3F763</accession>
<sequence>MRKTKILVLVLIIACKGITLAQQHTNQNMFRQLIEELPTPNGFRTATGHPGPDYFQQQVDYNMDIRLDEGSKSVSGIATISYHNNSPETLNYLWLQLDQNIREPNSLRSKIEQGKMSGSVKMSTLKRMNNNFDGGFKITSVTDEKGNDLETIKNHTILKVILPKSLPSGAKTNINIEWHYKLNNIKEMWGRSGYNEAENGSGNVFAIAQFYPRLCVFNDIGWQIKQFVGAEFALEFGNFDVDITVPSDFIVAATGELKNEKDVLTASQQKRLELARKSEEPVLIITADEAGKNETKHSNETKTWSFKAENVRDFAFACSRKFIWDAMSVQFPGNTVLAMSFYPKEGNPLWEKYSTKSIAHTLKIYSKHTFDFPYPTAISVNVQGISGMEYPMICFNQGQPKADKSNSAAAKRGVIGVVHHEVGHNYFPMIVNTDERQWAWMDEGFNIFLQGIAERDWDPEWTWSGRPVEMLGYMDDDKSTIVPLMTDADALLQAGMNSYRKPAVGLTILRETILGRELFDQAFKEYAQTWMFKHPQPADFFRIMEAASGIDLDWFWRGWYFSTEHVDLAIENVKVYEPVVDRNKAEEIAREKNASKPVHIAEIRDNGHVTPAIELDESLKDMYNVPKPLLNNAELKQIVELSEKLYAEDLASLGKDQKFYEVTFSAPGGMLMPLIVQFEFEDSSKDLQRIPAEIWTKNHKEVTKVFAYSKELKSIILDPYLETADVNTKNNYWPRKTEHVYFKVEK</sequence>
<dbReference type="AlphaFoldDB" id="A0A9X3F763"/>
<dbReference type="CDD" id="cd09604">
    <property type="entry name" value="M1_APN_like"/>
    <property type="match status" value="1"/>
</dbReference>
<dbReference type="InterPro" id="IPR027268">
    <property type="entry name" value="Peptidase_M4/M1_CTD_sf"/>
</dbReference>
<feature type="signal peptide" evidence="1">
    <location>
        <begin position="1"/>
        <end position="21"/>
    </location>
</feature>
<dbReference type="InterPro" id="IPR050344">
    <property type="entry name" value="Peptidase_M1_aminopeptidases"/>
</dbReference>
<dbReference type="GO" id="GO:0005615">
    <property type="term" value="C:extracellular space"/>
    <property type="evidence" value="ECO:0007669"/>
    <property type="project" value="TreeGrafter"/>
</dbReference>
<protein>
    <submittedName>
        <fullName evidence="3">M1 family metallopeptidase</fullName>
    </submittedName>
</protein>
<feature type="domain" description="Peptidase M1 membrane alanine aminopeptidase" evidence="2">
    <location>
        <begin position="362"/>
        <end position="559"/>
    </location>
</feature>
<evidence type="ECO:0000256" key="1">
    <source>
        <dbReference type="SAM" id="SignalP"/>
    </source>
</evidence>
<keyword evidence="1" id="KW-0732">Signal</keyword>
<dbReference type="InterPro" id="IPR042097">
    <property type="entry name" value="Aminopeptidase_N-like_N_sf"/>
</dbReference>
<dbReference type="SUPFAM" id="SSF55486">
    <property type="entry name" value="Metalloproteases ('zincins'), catalytic domain"/>
    <property type="match status" value="1"/>
</dbReference>
<dbReference type="Proteomes" id="UP001145087">
    <property type="component" value="Unassembled WGS sequence"/>
</dbReference>
<proteinExistence type="predicted"/>
<dbReference type="GO" id="GO:0008270">
    <property type="term" value="F:zinc ion binding"/>
    <property type="evidence" value="ECO:0007669"/>
    <property type="project" value="InterPro"/>
</dbReference>
<dbReference type="Gene3D" id="1.10.390.10">
    <property type="entry name" value="Neutral Protease Domain 2"/>
    <property type="match status" value="1"/>
</dbReference>
<evidence type="ECO:0000313" key="4">
    <source>
        <dbReference type="Proteomes" id="UP001145087"/>
    </source>
</evidence>
<dbReference type="Pfam" id="PF01433">
    <property type="entry name" value="Peptidase_M1"/>
    <property type="match status" value="1"/>
</dbReference>
<keyword evidence="4" id="KW-1185">Reference proteome</keyword>
<feature type="chain" id="PRO_5040722585" evidence="1">
    <location>
        <begin position="22"/>
        <end position="746"/>
    </location>
</feature>
<reference evidence="3" key="1">
    <citation type="submission" date="2022-11" db="EMBL/GenBank/DDBJ databases">
        <title>Marilongibacter aestuarii gen. nov., sp. nov., isolated from tidal flat sediment.</title>
        <authorList>
            <person name="Jiayan W."/>
        </authorList>
    </citation>
    <scope>NUCLEOTIDE SEQUENCE</scope>
    <source>
        <strain evidence="3">Z1-6</strain>
    </source>
</reference>
<name>A0A9X3F763_9BACT</name>
<dbReference type="PANTHER" id="PTHR11533:SF174">
    <property type="entry name" value="PUROMYCIN-SENSITIVE AMINOPEPTIDASE-RELATED"/>
    <property type="match status" value="1"/>
</dbReference>
<comment type="caution">
    <text evidence="3">The sequence shown here is derived from an EMBL/GenBank/DDBJ whole genome shotgun (WGS) entry which is preliminary data.</text>
</comment>
<dbReference type="GO" id="GO:0005737">
    <property type="term" value="C:cytoplasm"/>
    <property type="evidence" value="ECO:0007669"/>
    <property type="project" value="TreeGrafter"/>
</dbReference>
<dbReference type="GO" id="GO:0070006">
    <property type="term" value="F:metalloaminopeptidase activity"/>
    <property type="evidence" value="ECO:0007669"/>
    <property type="project" value="TreeGrafter"/>
</dbReference>
<evidence type="ECO:0000313" key="3">
    <source>
        <dbReference type="EMBL" id="MCY1721804.1"/>
    </source>
</evidence>
<dbReference type="Gene3D" id="2.60.40.1730">
    <property type="entry name" value="tricorn interacting facor f3 domain"/>
    <property type="match status" value="1"/>
</dbReference>